<keyword evidence="2" id="KW-1185">Reference proteome</keyword>
<comment type="caution">
    <text evidence="1">The sequence shown here is derived from an EMBL/GenBank/DDBJ whole genome shotgun (WGS) entry which is preliminary data.</text>
</comment>
<protein>
    <submittedName>
        <fullName evidence="1">Uncharacterized protein</fullName>
    </submittedName>
</protein>
<proteinExistence type="predicted"/>
<reference evidence="1 2" key="1">
    <citation type="submission" date="2018-07" db="EMBL/GenBank/DDBJ databases">
        <title>Genomic Encyclopedia of Type Strains, Phase III (KMG-III): the genomes of soil and plant-associated and newly described type strains.</title>
        <authorList>
            <person name="Whitman W."/>
        </authorList>
    </citation>
    <scope>NUCLEOTIDE SEQUENCE [LARGE SCALE GENOMIC DNA]</scope>
    <source>
        <strain evidence="1 2">CECT 7948</strain>
    </source>
</reference>
<dbReference type="RefSeq" id="WP_115813063.1">
    <property type="nucleotide sequence ID" value="NZ_QREI01000020.1"/>
</dbReference>
<dbReference type="EMBL" id="QREI01000020">
    <property type="protein sequence ID" value="REE07613.1"/>
    <property type="molecule type" value="Genomic_DNA"/>
</dbReference>
<organism evidence="1 2">
    <name type="scientific">Winogradskyella pacifica</name>
    <dbReference type="NCBI Taxonomy" id="664642"/>
    <lineage>
        <taxon>Bacteria</taxon>
        <taxon>Pseudomonadati</taxon>
        <taxon>Bacteroidota</taxon>
        <taxon>Flavobacteriia</taxon>
        <taxon>Flavobacteriales</taxon>
        <taxon>Flavobacteriaceae</taxon>
        <taxon>Winogradskyella</taxon>
    </lineage>
</organism>
<evidence type="ECO:0000313" key="1">
    <source>
        <dbReference type="EMBL" id="REE07613.1"/>
    </source>
</evidence>
<sequence length="331" mass="38952">MTDKERGILADLRKKARAKTQKCYNPNCNNLAIRSHIQQAEGSIRDIASADGKIIQLEDLDPRFNDMPYAFKEKGIKQKGDVLTFWGFCNSCDTLLFKSIEAKEIDFSLYKNQLLYSYRGFLSELYKQEYNIKWYELIFKSNNLSNEVKESFSNLYNSFLIIIKMSKQTKFLFEQDLNGNTRNFDFIYLNLPKLEVCTSTSYTLPVSISFDADQWQAIKSKETIPLINTPIFINLIPKDNQLNTILGCISDKTLKGRIDVNKIERYNQKEQIKLISDILIKHVETWFVSKTLYNLWTQRKLEKEILKQIKKYRPAIMKRKNIKFNMFQDII</sequence>
<name>A0A3D9LNN2_9FLAO</name>
<gene>
    <name evidence="1" type="ORF">DFQ09_1203</name>
</gene>
<dbReference type="AlphaFoldDB" id="A0A3D9LNN2"/>
<dbReference type="Proteomes" id="UP000256919">
    <property type="component" value="Unassembled WGS sequence"/>
</dbReference>
<evidence type="ECO:0000313" key="2">
    <source>
        <dbReference type="Proteomes" id="UP000256919"/>
    </source>
</evidence>
<dbReference type="OrthoDB" id="583051at2"/>
<accession>A0A3D9LNN2</accession>